<dbReference type="AlphaFoldDB" id="A0A9X3UFC4"/>
<reference evidence="1" key="1">
    <citation type="submission" date="2022-11" db="EMBL/GenBank/DDBJ databases">
        <title>Draft genome sequence of Hoeflea poritis E7-10 and Hoeflea prorocentri PM5-8, separated from scleractinian coral Porites lutea and marine dinoflagellate.</title>
        <authorList>
            <person name="Zhang G."/>
            <person name="Wei Q."/>
            <person name="Cai L."/>
        </authorList>
    </citation>
    <scope>NUCLEOTIDE SEQUENCE</scope>
    <source>
        <strain evidence="1">PM5-8</strain>
    </source>
</reference>
<evidence type="ECO:0000313" key="1">
    <source>
        <dbReference type="EMBL" id="MDA5398037.1"/>
    </source>
</evidence>
<evidence type="ECO:0000313" key="2">
    <source>
        <dbReference type="Proteomes" id="UP001151234"/>
    </source>
</evidence>
<comment type="caution">
    <text evidence="1">The sequence shown here is derived from an EMBL/GenBank/DDBJ whole genome shotgun (WGS) entry which is preliminary data.</text>
</comment>
<dbReference type="EMBL" id="JAPJZI010000001">
    <property type="protein sequence ID" value="MDA5398037.1"/>
    <property type="molecule type" value="Genomic_DNA"/>
</dbReference>
<gene>
    <name evidence="1" type="ORF">OQ273_05555</name>
</gene>
<proteinExistence type="predicted"/>
<name>A0A9X3UFC4_9HYPH</name>
<dbReference type="RefSeq" id="WP_267989479.1">
    <property type="nucleotide sequence ID" value="NZ_JAPJZI010000001.1"/>
</dbReference>
<sequence>MDLSAPINELKRKAKIISRETGLAHSQALDCVAGEEGYATWSLLIRKYEDQKPNPVQSTSSGYLIESLPVDDGYRVEAIALANSTFEEVFRRIEPDNPKATRELWNASDYVDNHHLRNDMLPIDSEYALSLIEVLLVHYVIDLATKADGLFAEPD</sequence>
<keyword evidence="2" id="KW-1185">Reference proteome</keyword>
<dbReference type="Proteomes" id="UP001151234">
    <property type="component" value="Unassembled WGS sequence"/>
</dbReference>
<protein>
    <submittedName>
        <fullName evidence="1">Uncharacterized protein</fullName>
    </submittedName>
</protein>
<accession>A0A9X3UFC4</accession>
<organism evidence="1 2">
    <name type="scientific">Hoeflea prorocentri</name>
    <dbReference type="NCBI Taxonomy" id="1922333"/>
    <lineage>
        <taxon>Bacteria</taxon>
        <taxon>Pseudomonadati</taxon>
        <taxon>Pseudomonadota</taxon>
        <taxon>Alphaproteobacteria</taxon>
        <taxon>Hyphomicrobiales</taxon>
        <taxon>Rhizobiaceae</taxon>
        <taxon>Hoeflea</taxon>
    </lineage>
</organism>